<organism evidence="3 4">
    <name type="scientific">Malus baccata</name>
    <name type="common">Siberian crab apple</name>
    <name type="synonym">Pyrus baccata</name>
    <dbReference type="NCBI Taxonomy" id="106549"/>
    <lineage>
        <taxon>Eukaryota</taxon>
        <taxon>Viridiplantae</taxon>
        <taxon>Streptophyta</taxon>
        <taxon>Embryophyta</taxon>
        <taxon>Tracheophyta</taxon>
        <taxon>Spermatophyta</taxon>
        <taxon>Magnoliopsida</taxon>
        <taxon>eudicotyledons</taxon>
        <taxon>Gunneridae</taxon>
        <taxon>Pentapetalae</taxon>
        <taxon>rosids</taxon>
        <taxon>fabids</taxon>
        <taxon>Rosales</taxon>
        <taxon>Rosaceae</taxon>
        <taxon>Amygdaloideae</taxon>
        <taxon>Maleae</taxon>
        <taxon>Malus</taxon>
    </lineage>
</organism>
<name>A0A540LQA8_MALBA</name>
<keyword evidence="2" id="KW-1133">Transmembrane helix</keyword>
<evidence type="ECO:0000256" key="1">
    <source>
        <dbReference type="SAM" id="MobiDB-lite"/>
    </source>
</evidence>
<evidence type="ECO:0000313" key="3">
    <source>
        <dbReference type="EMBL" id="TQD88442.1"/>
    </source>
</evidence>
<keyword evidence="4" id="KW-1185">Reference proteome</keyword>
<dbReference type="Proteomes" id="UP000315295">
    <property type="component" value="Unassembled WGS sequence"/>
</dbReference>
<protein>
    <submittedName>
        <fullName evidence="3">Uncharacterized protein</fullName>
    </submittedName>
</protein>
<gene>
    <name evidence="3" type="ORF">C1H46_025966</name>
</gene>
<sequence length="101" mass="11489">MSFKLLEQPQSQVIYPFVCIGLVGYCGEIWIPVKLVVKSLEYQNRKTSRSFKFYCRYADLDCRREMMKSNCRPGLSMGDDEKQLQESSNGDPAAAYSSLSG</sequence>
<proteinExistence type="predicted"/>
<evidence type="ECO:0000313" key="4">
    <source>
        <dbReference type="Proteomes" id="UP000315295"/>
    </source>
</evidence>
<feature type="region of interest" description="Disordered" evidence="1">
    <location>
        <begin position="75"/>
        <end position="101"/>
    </location>
</feature>
<keyword evidence="2" id="KW-0812">Transmembrane</keyword>
<comment type="caution">
    <text evidence="3">The sequence shown here is derived from an EMBL/GenBank/DDBJ whole genome shotgun (WGS) entry which is preliminary data.</text>
</comment>
<accession>A0A540LQA8</accession>
<dbReference type="EMBL" id="VIEB01000509">
    <property type="protein sequence ID" value="TQD88442.1"/>
    <property type="molecule type" value="Genomic_DNA"/>
</dbReference>
<dbReference type="AlphaFoldDB" id="A0A540LQA8"/>
<evidence type="ECO:0000256" key="2">
    <source>
        <dbReference type="SAM" id="Phobius"/>
    </source>
</evidence>
<feature type="transmembrane region" description="Helical" evidence="2">
    <location>
        <begin position="13"/>
        <end position="37"/>
    </location>
</feature>
<reference evidence="3 4" key="1">
    <citation type="journal article" date="2019" name="G3 (Bethesda)">
        <title>Sequencing of a Wild Apple (Malus baccata) Genome Unravels the Differences Between Cultivated and Wild Apple Species Regarding Disease Resistance and Cold Tolerance.</title>
        <authorList>
            <person name="Chen X."/>
        </authorList>
    </citation>
    <scope>NUCLEOTIDE SEQUENCE [LARGE SCALE GENOMIC DNA]</scope>
    <source>
        <strain evidence="4">cv. Shandingzi</strain>
        <tissue evidence="3">Leaves</tissue>
    </source>
</reference>
<keyword evidence="2" id="KW-0472">Membrane</keyword>